<dbReference type="Proteomes" id="UP000887574">
    <property type="component" value="Unplaced"/>
</dbReference>
<dbReference type="AlphaFoldDB" id="A0A915CS23"/>
<keyword evidence="1" id="KW-0863">Zinc-finger</keyword>
<dbReference type="Gene3D" id="3.30.60.190">
    <property type="match status" value="1"/>
</dbReference>
<name>A0A915CS23_9BILA</name>
<evidence type="ECO:0000313" key="3">
    <source>
        <dbReference type="Proteomes" id="UP000887574"/>
    </source>
</evidence>
<dbReference type="InterPro" id="IPR007529">
    <property type="entry name" value="Znf_HIT"/>
</dbReference>
<dbReference type="PANTHER" id="PTHR15555:SF0">
    <property type="entry name" value="ZINC FINGER HIT DOMAIN-CONTAINING PROTEIN 2"/>
    <property type="match status" value="1"/>
</dbReference>
<dbReference type="PROSITE" id="PS51083">
    <property type="entry name" value="ZF_HIT"/>
    <property type="match status" value="1"/>
</dbReference>
<sequence>MISDLTRFEVFPVLYALLPDKSQETYEKLLRMIRTVWPAFYPSSISVDYEMAVINAVEKRLAKEHLKGRYETDADFAITCRMITAMAFIKVEDIMDAFDQLCDELPIELDGVVEWFQKGYIGSVDRRGNLTPPMFAHLLWNLYERTLNGRHRTNNYAEAANHRIQTEIDVCHPGLWTFITHLKTVQQGRDQKFLQWMLGKRPKGKQLKYQKADARILTIVQGYQGRDATEYLRGIAHNLSWKIDLFGCYVRMIMYSDKFYLCAFCPTEKKDIYTCPKCKRYYCTIRCYRSKKHSECSENFYREQCEDQAGEKAPASREKSDAKIERPSTTFEEYMTKIGADEEIVFDSDDEPEYLMDVVQTTVREFENLDTNELDRKMMLAGISSIDAPSTTEEEQMEKLYANLNDEERKAFTRLADEMFYKESGLMNSCFVKKGGKKK</sequence>
<evidence type="ECO:0000259" key="2">
    <source>
        <dbReference type="PROSITE" id="PS51083"/>
    </source>
</evidence>
<dbReference type="PANTHER" id="PTHR15555">
    <property type="entry name" value="ZINC FINGER HIT DOMAIN CONTAINING PROTEIN 2 PROTEIN FON -RELATED"/>
    <property type="match status" value="1"/>
</dbReference>
<dbReference type="InterPro" id="IPR039646">
    <property type="entry name" value="ZNHIT2"/>
</dbReference>
<organism evidence="3 4">
    <name type="scientific">Ditylenchus dipsaci</name>
    <dbReference type="NCBI Taxonomy" id="166011"/>
    <lineage>
        <taxon>Eukaryota</taxon>
        <taxon>Metazoa</taxon>
        <taxon>Ecdysozoa</taxon>
        <taxon>Nematoda</taxon>
        <taxon>Chromadorea</taxon>
        <taxon>Rhabditida</taxon>
        <taxon>Tylenchina</taxon>
        <taxon>Tylenchomorpha</taxon>
        <taxon>Sphaerularioidea</taxon>
        <taxon>Anguinidae</taxon>
        <taxon>Anguininae</taxon>
        <taxon>Ditylenchus</taxon>
    </lineage>
</organism>
<keyword evidence="1" id="KW-0862">Zinc</keyword>
<feature type="domain" description="HIT-type" evidence="2">
    <location>
        <begin position="262"/>
        <end position="296"/>
    </location>
</feature>
<dbReference type="SUPFAM" id="SSF144232">
    <property type="entry name" value="HIT/MYND zinc finger-like"/>
    <property type="match status" value="1"/>
</dbReference>
<accession>A0A915CS23</accession>
<reference evidence="4" key="1">
    <citation type="submission" date="2022-11" db="UniProtKB">
        <authorList>
            <consortium name="WormBaseParasite"/>
        </authorList>
    </citation>
    <scope>IDENTIFICATION</scope>
</reference>
<proteinExistence type="predicted"/>
<protein>
    <submittedName>
        <fullName evidence="4">HIT-type domain-containing protein</fullName>
    </submittedName>
</protein>
<evidence type="ECO:0000313" key="4">
    <source>
        <dbReference type="WBParaSite" id="jg12014"/>
    </source>
</evidence>
<dbReference type="GO" id="GO:0008270">
    <property type="term" value="F:zinc ion binding"/>
    <property type="evidence" value="ECO:0007669"/>
    <property type="project" value="UniProtKB-UniRule"/>
</dbReference>
<keyword evidence="3" id="KW-1185">Reference proteome</keyword>
<evidence type="ECO:0000256" key="1">
    <source>
        <dbReference type="PROSITE-ProRule" id="PRU00453"/>
    </source>
</evidence>
<dbReference type="CDD" id="cd23024">
    <property type="entry name" value="zf-HIT_ZNHIT2-3"/>
    <property type="match status" value="1"/>
</dbReference>
<keyword evidence="1" id="KW-0479">Metal-binding</keyword>
<dbReference type="WBParaSite" id="jg12014">
    <property type="protein sequence ID" value="jg12014"/>
    <property type="gene ID" value="jg12014"/>
</dbReference>